<name>A0ABV7K5K7_9HYPH</name>
<evidence type="ECO:0000313" key="2">
    <source>
        <dbReference type="EMBL" id="MFC3205623.1"/>
    </source>
</evidence>
<feature type="compositionally biased region" description="Basic and acidic residues" evidence="1">
    <location>
        <begin position="100"/>
        <end position="114"/>
    </location>
</feature>
<protein>
    <recommendedName>
        <fullName evidence="4">DUF1488 family protein</fullName>
    </recommendedName>
</protein>
<accession>A0ABV7K5K7</accession>
<evidence type="ECO:0000313" key="3">
    <source>
        <dbReference type="Proteomes" id="UP001595583"/>
    </source>
</evidence>
<keyword evidence="3" id="KW-1185">Reference proteome</keyword>
<sequence>MSTNFYHSTNRPFITRTEFGLWLASAETGAILQYHDGFLALDTMVVGARFSAALRTELADVASHARWASDKGTVHLLQRRLGPGRFAYLAIKRRQKRRDRGGGIHDRRGSESRS</sequence>
<feature type="region of interest" description="Disordered" evidence="1">
    <location>
        <begin position="95"/>
        <end position="114"/>
    </location>
</feature>
<proteinExistence type="predicted"/>
<comment type="caution">
    <text evidence="2">The sequence shown here is derived from an EMBL/GenBank/DDBJ whole genome shotgun (WGS) entry which is preliminary data.</text>
</comment>
<dbReference type="RefSeq" id="WP_378219261.1">
    <property type="nucleotide sequence ID" value="NZ_JBHRTK010000006.1"/>
</dbReference>
<reference evidence="3" key="1">
    <citation type="journal article" date="2019" name="Int. J. Syst. Evol. Microbiol.">
        <title>The Global Catalogue of Microorganisms (GCM) 10K type strain sequencing project: providing services to taxonomists for standard genome sequencing and annotation.</title>
        <authorList>
            <consortium name="The Broad Institute Genomics Platform"/>
            <consortium name="The Broad Institute Genome Sequencing Center for Infectious Disease"/>
            <person name="Wu L."/>
            <person name="Ma J."/>
        </authorList>
    </citation>
    <scope>NUCLEOTIDE SEQUENCE [LARGE SCALE GENOMIC DNA]</scope>
    <source>
        <strain evidence="3">KCTC 52165</strain>
    </source>
</reference>
<gene>
    <name evidence="2" type="ORF">ACFOHJ_05310</name>
</gene>
<dbReference type="Proteomes" id="UP001595583">
    <property type="component" value="Unassembled WGS sequence"/>
</dbReference>
<dbReference type="EMBL" id="JBHRTK010000006">
    <property type="protein sequence ID" value="MFC3205623.1"/>
    <property type="molecule type" value="Genomic_DNA"/>
</dbReference>
<organism evidence="2 3">
    <name type="scientific">Aquamicrobium soli</name>
    <dbReference type="NCBI Taxonomy" id="1811518"/>
    <lineage>
        <taxon>Bacteria</taxon>
        <taxon>Pseudomonadati</taxon>
        <taxon>Pseudomonadota</taxon>
        <taxon>Alphaproteobacteria</taxon>
        <taxon>Hyphomicrobiales</taxon>
        <taxon>Phyllobacteriaceae</taxon>
        <taxon>Aquamicrobium</taxon>
    </lineage>
</organism>
<evidence type="ECO:0008006" key="4">
    <source>
        <dbReference type="Google" id="ProtNLM"/>
    </source>
</evidence>
<evidence type="ECO:0000256" key="1">
    <source>
        <dbReference type="SAM" id="MobiDB-lite"/>
    </source>
</evidence>